<evidence type="ECO:0000259" key="1">
    <source>
        <dbReference type="PROSITE" id="PS51186"/>
    </source>
</evidence>
<organism evidence="2 3">
    <name type="scientific">Candidatus Enterenecus faecium</name>
    <dbReference type="NCBI Taxonomy" id="2840780"/>
    <lineage>
        <taxon>Bacteria</taxon>
        <taxon>Bacillati</taxon>
        <taxon>Bacillota</taxon>
        <taxon>Clostridia</taxon>
        <taxon>Eubacteriales</taxon>
        <taxon>Candidatus Enterenecus</taxon>
    </lineage>
</organism>
<feature type="domain" description="N-acetyltransferase" evidence="1">
    <location>
        <begin position="1"/>
        <end position="147"/>
    </location>
</feature>
<dbReference type="InterPro" id="IPR016181">
    <property type="entry name" value="Acyl_CoA_acyltransferase"/>
</dbReference>
<dbReference type="Gene3D" id="3.40.630.30">
    <property type="match status" value="1"/>
</dbReference>
<dbReference type="AlphaFoldDB" id="A0A9D0YS43"/>
<comment type="caution">
    <text evidence="2">The sequence shown here is derived from an EMBL/GenBank/DDBJ whole genome shotgun (WGS) entry which is preliminary data.</text>
</comment>
<dbReference type="Proteomes" id="UP000886879">
    <property type="component" value="Unassembled WGS sequence"/>
</dbReference>
<dbReference type="PROSITE" id="PS51186">
    <property type="entry name" value="GNAT"/>
    <property type="match status" value="1"/>
</dbReference>
<accession>A0A9D0YS43</accession>
<dbReference type="InterPro" id="IPR000182">
    <property type="entry name" value="GNAT_dom"/>
</dbReference>
<name>A0A9D0YS43_9FIRM</name>
<evidence type="ECO:0000313" key="2">
    <source>
        <dbReference type="EMBL" id="HIQ60744.1"/>
    </source>
</evidence>
<proteinExistence type="predicted"/>
<dbReference type="Pfam" id="PF13508">
    <property type="entry name" value="Acetyltransf_7"/>
    <property type="match status" value="1"/>
</dbReference>
<gene>
    <name evidence="2" type="ORF">IAD31_03990</name>
</gene>
<dbReference type="EMBL" id="DVFO01000038">
    <property type="protein sequence ID" value="HIQ60744.1"/>
    <property type="molecule type" value="Genomic_DNA"/>
</dbReference>
<dbReference type="CDD" id="cd04301">
    <property type="entry name" value="NAT_SF"/>
    <property type="match status" value="1"/>
</dbReference>
<reference evidence="2" key="1">
    <citation type="submission" date="2020-10" db="EMBL/GenBank/DDBJ databases">
        <authorList>
            <person name="Gilroy R."/>
        </authorList>
    </citation>
    <scope>NUCLEOTIDE SEQUENCE</scope>
    <source>
        <strain evidence="2">ChiGjej2B2-12916</strain>
    </source>
</reference>
<dbReference type="SUPFAM" id="SSF55729">
    <property type="entry name" value="Acyl-CoA N-acyltransferases (Nat)"/>
    <property type="match status" value="1"/>
</dbReference>
<protein>
    <submittedName>
        <fullName evidence="2">GNAT family N-acetyltransferase</fullName>
    </submittedName>
</protein>
<dbReference type="GO" id="GO:0016747">
    <property type="term" value="F:acyltransferase activity, transferring groups other than amino-acyl groups"/>
    <property type="evidence" value="ECO:0007669"/>
    <property type="project" value="InterPro"/>
</dbReference>
<evidence type="ECO:0000313" key="3">
    <source>
        <dbReference type="Proteomes" id="UP000886879"/>
    </source>
</evidence>
<reference evidence="2" key="2">
    <citation type="journal article" date="2021" name="PeerJ">
        <title>Extensive microbial diversity within the chicken gut microbiome revealed by metagenomics and culture.</title>
        <authorList>
            <person name="Gilroy R."/>
            <person name="Ravi A."/>
            <person name="Getino M."/>
            <person name="Pursley I."/>
            <person name="Horton D.L."/>
            <person name="Alikhan N.F."/>
            <person name="Baker D."/>
            <person name="Gharbi K."/>
            <person name="Hall N."/>
            <person name="Watson M."/>
            <person name="Adriaenssens E.M."/>
            <person name="Foster-Nyarko E."/>
            <person name="Jarju S."/>
            <person name="Secka A."/>
            <person name="Antonio M."/>
            <person name="Oren A."/>
            <person name="Chaudhuri R.R."/>
            <person name="La Ragione R."/>
            <person name="Hildebrand F."/>
            <person name="Pallen M.J."/>
        </authorList>
    </citation>
    <scope>NUCLEOTIDE SEQUENCE</scope>
    <source>
        <strain evidence="2">ChiGjej2B2-12916</strain>
    </source>
</reference>
<sequence>MNIRKIETNKKQYLTLLLLADEQENMVDRYLERGTMYVLEDNGVKAECVVTDEGDGVLELKNLAVEPEFQGRGYGKALVDFLIQTYGGQYHVLQVGTGDSPLTVSFYEACGFQRHHLVQNFFTDHYDHPIYEGGVQLVDMVYLQRKL</sequence>
<dbReference type="FunFam" id="3.40.630.30:FF:000165">
    <property type="entry name" value="IAA acetyltransferase"/>
    <property type="match status" value="1"/>
</dbReference>